<keyword evidence="2" id="KW-0677">Repeat</keyword>
<evidence type="ECO:0000259" key="6">
    <source>
        <dbReference type="PROSITE" id="PS50011"/>
    </source>
</evidence>
<feature type="domain" description="Fibronectin type-III" evidence="8">
    <location>
        <begin position="1586"/>
        <end position="1684"/>
    </location>
</feature>
<feature type="compositionally biased region" description="Polar residues" evidence="5">
    <location>
        <begin position="3611"/>
        <end position="3621"/>
    </location>
</feature>
<feature type="compositionally biased region" description="Basic and acidic residues" evidence="5">
    <location>
        <begin position="3622"/>
        <end position="3682"/>
    </location>
</feature>
<dbReference type="InterPro" id="IPR036179">
    <property type="entry name" value="Ig-like_dom_sf"/>
</dbReference>
<feature type="domain" description="Ig-like" evidence="7">
    <location>
        <begin position="318"/>
        <end position="408"/>
    </location>
</feature>
<dbReference type="Pfam" id="PF07679">
    <property type="entry name" value="I-set"/>
    <property type="match status" value="7"/>
</dbReference>
<dbReference type="InterPro" id="IPR003599">
    <property type="entry name" value="Ig_sub"/>
</dbReference>
<feature type="domain" description="Fibronectin type-III" evidence="8">
    <location>
        <begin position="879"/>
        <end position="974"/>
    </location>
</feature>
<dbReference type="CDD" id="cd00096">
    <property type="entry name" value="Ig"/>
    <property type="match status" value="1"/>
</dbReference>
<feature type="domain" description="Fibronectin type-III" evidence="8">
    <location>
        <begin position="674"/>
        <end position="772"/>
    </location>
</feature>
<dbReference type="SUPFAM" id="SSF49265">
    <property type="entry name" value="Fibronectin type III"/>
    <property type="match status" value="10"/>
</dbReference>
<feature type="domain" description="Fibronectin type-III" evidence="8">
    <location>
        <begin position="1178"/>
        <end position="1278"/>
    </location>
</feature>
<feature type="domain" description="Fibronectin type-III" evidence="8">
    <location>
        <begin position="1688"/>
        <end position="1787"/>
    </location>
</feature>
<feature type="domain" description="Fibronectin type-III" evidence="8">
    <location>
        <begin position="1822"/>
        <end position="1918"/>
    </location>
</feature>
<evidence type="ECO:0000256" key="5">
    <source>
        <dbReference type="SAM" id="MobiDB-lite"/>
    </source>
</evidence>
<feature type="region of interest" description="Disordered" evidence="5">
    <location>
        <begin position="2881"/>
        <end position="2909"/>
    </location>
</feature>
<feature type="domain" description="Ig-like" evidence="7">
    <location>
        <begin position="99"/>
        <end position="187"/>
    </location>
</feature>
<dbReference type="Pfam" id="PF00069">
    <property type="entry name" value="Pkinase"/>
    <property type="match status" value="2"/>
</dbReference>
<feature type="domain" description="Fibronectin type-III" evidence="8">
    <location>
        <begin position="2081"/>
        <end position="2180"/>
    </location>
</feature>
<feature type="domain" description="Protein kinase" evidence="6">
    <location>
        <begin position="2452"/>
        <end position="2706"/>
    </location>
</feature>
<feature type="domain" description="Fibronectin type-III" evidence="8">
    <location>
        <begin position="979"/>
        <end position="1077"/>
    </location>
</feature>
<evidence type="ECO:0000256" key="1">
    <source>
        <dbReference type="ARBA" id="ARBA00006692"/>
    </source>
</evidence>
<feature type="domain" description="Fibronectin type-III" evidence="8">
    <location>
        <begin position="3007"/>
        <end position="3100"/>
    </location>
</feature>
<dbReference type="Proteomes" id="UP000694888">
    <property type="component" value="Unplaced"/>
</dbReference>
<feature type="compositionally biased region" description="Low complexity" evidence="5">
    <location>
        <begin position="2060"/>
        <end position="2074"/>
    </location>
</feature>
<feature type="domain" description="Ig-like" evidence="7">
    <location>
        <begin position="199"/>
        <end position="288"/>
    </location>
</feature>
<dbReference type="SUPFAM" id="SSF56112">
    <property type="entry name" value="Protein kinase-like (PK-like)"/>
    <property type="match status" value="2"/>
</dbReference>
<dbReference type="InterPro" id="IPR011009">
    <property type="entry name" value="Kinase-like_dom_sf"/>
</dbReference>
<feature type="region of interest" description="Disordered" evidence="5">
    <location>
        <begin position="3515"/>
        <end position="3585"/>
    </location>
</feature>
<sequence length="3682" mass="414743">MDNCVTELGDMARFDCRVSAYPDPNITWFKDGHKVTASDKHELVNFHDDIFSLLIKKVDMDDGGRYTCLAKNEYGEAKSEALLNVVGLKEKIKDAHVAPTFLTKFYDMEAVEGVPVEFVCVVDGNPDPVVTWILNGKEVENSSEILTRRQDDSVMLAFRSVQIPNSGELICKLKNDSGEAICKARLKVREDLSKKGDRPLFLEQPADKEVSEGGEATFECVVAGLPDPEVSWFFNGRELHESRRRSMRRKAGNKYTLTIREAIPENAGVYTCKAVNRVGVASCAVELSVKELPSDAALKGRTFDSNLDYDAAKYAFPPSFPRRFGDQRCLPGRMARFECMVIGVPEPEVEWQKDGFPLKWGPKYKMGREGHTAILVVENADTIDEGTYTCTLFNDAGKAFCSAQLKVQEERSRQSLPRFISPAFGVEGFRASPKPARKSSLGRTIAPEDKIPSMPIDKPVLLEVKPNAAKLSWMPAPTAMLPDNAQRITYTIEGRELPSKNWVRLDGNIEATTHFVYGLKPDKEYGFRVKAENRFGTSEATLPCTLLPREERRTRERSIIRDSETPVRPVLPKSRPYISDIGKETIRLGWKPAEIPSGRSMSVPPVSYRVEAQKLPSEEWVPLASRVRKPSLYLSDLDADRDYNIRVRAQTPYGVSQPTEPVWIPRAKSFTGVPVGRPTIVEIDEDTARLQWNRVDIPAFDRSDEPLLYMVEMQEPPSFRWRELARRVPNNHYIVRDLEPAQDYRFRVRVESRDGLLSEPSPATSMFRTLALTHTPVDRLKVDDYDADRESVRLSWSRVEVPPYDSRETPLLYMIEYEDPLAEGWKPLVSGVPTTRYRVPDISPTDDYRFRVRALSPYGVSPPSHPTGLYRRASPMRPLAQDLAISDMKPESLKLSWRSASVPPVKSTESLSYQIEAMEYPKREWRPMATGVRDTSYQLSGLRPASDYSFRIRAQTPSGLGEPTAPVTLTSLPVRPRLQSREPTITELGSESVKLTWKPAELPYYSRHTTPISYSVEYQEVPGRDWVVASSRIPDTQYTVRGLRSDRDYRFRIKPETEYGTGEYSLPVQAHRRTAPVLPSREPLLSKVAPSSATISWQPASLPSGLPSRPIVYRLEAREPPSSRWYELVARLPSTSYDMQFLYPDQDYMFRIVADYDGVESEPTMAAYLPRRAGPPKMPRDPPYASSVQPDSLILAWRSVELPSRITDYSPVSYRIEVLEHPRSDWRPLARQVTDTHYQVTKLRPDLDYSFRVRAENEFGISDPTDALLIKKRAVAPTMSQLEPLISDVRPESVRLTWKPAELPSYLTDYVPLAYNVFQQEEGDPSWQPIARRVAGTSYYVTGLLPDRDYNFRVQAENNYGTSLPTMPSRLRREIKGPIYSPIVEDIEPSAFRLSWKQPSLAKKATYSVESLEPGTWKWRPLVSRLPHPSYKVTNLQPTRDYAFRVRAEVDSVVTEPSLPISFSSHRSLRRAYSEQHGEEALPTVPVERPTLSEVYEDSVRVNWHPNLYHGATLKSAPKAYRLEVRELPDSYWRTLVPRTESWNFEVTDLLPGQDYAFRVRTVSDTGMSEPSLPVFLYRKAATPKVPLPFPEVADVGEDYIGLRWKTVDVPAFETDESPLSFIIEAQRLPEYDWKPLVRNVTGSSYKVTGLEPKKDYKFRIRGETAVGLTQPSQPLPVYRSPMKSGVPVTNVTIDRDSNQPYAARIRWHPVYIHPYVASQDTTYMVEAQEPPRSDWYPLARDVRSTHYVVPELSPKKDYLFRIRAKAATGELSAPTPPVPYYRSPASAWEVLPPTSVPTEDYTPINRPYIEELIVKVPPRMSIEKPEMIVVSPDCVRLSWRSARVPSATAHLSPTTYRVEVRHEDSFEWIEKATGIKGLGTEIKGLNPHVDYAFRVRAVNDFGWSESTLPVFLHRPQDLKDVAAEMEFEQYESSGSLFGDTSAPKMPMDTPRMGIIDQGSMRLSWTPARIPAYARKTPILYTVEKKEPSDVEWVPLVSRHDDVSYLIKSIKPAQDYLFRVRAENEFGSSEATLPAALTRSKTPSFIRSSASRERELQAPSSRKSSYSYLDSLSDGVPPRVPAGRPSISDVTGSSATLSWQPARMPAYIRGGVKISYVVESREPPNHLWNKLSQNVSATTFKVTDMRPDQDYMFRVRAFNDAGMSEPTLPVTLTRERAPEAEPRTMRRRSSVERFSSVERRASRERSMSMERGASLPRGLSKEPSSKKDVEEDEMFAGKTPDTTPAVPEFLASESPEIQHGIDARPVKISLQLRGIPLPDVTWYFNDKKIMYGDRHEGYVTPTGLVVLEFAPMTWADVGNYKCVAENELGEATIVVKLQLSDPPTFLEPMSDLQLATQGSGQFSCRVDGMPYPAVKFMKDWRPLTETSRLKVSQDGDRWVLDIEKAIPADAGCYVCVAENPAGKVFCTARLNVDDDVPATTVHYKQSSIEDDYYVLEELGRGRHSVVRRVIERSSGQEYAAKFTQVREEGDKDFFKLELDALLRQTAGGVERLHDAFETSRHVILVSENVKDGDLLERVTSDGQWSEAKAAQMIRQLVKTLQDVHKTNFVHLDVKPSNIRFRSRDNSSMTLTDFGFSRKLPLSSDLCFNFGTPDFCSPEAVDNEAVTSASDVWAVGVIAHLLLTGVTPFSADTVPETLHRVQTCNWTPNSSLFSGVSPTALDFISKILVRDPEARLSADACLAHDWLASVADKSDSAPIDTKPIKAFQDKNVAQREASAVTTVACLRSLARLLEGPIPIKGLEPETDPHTGETTFPDTEEYGQYLDDESWYEWQSRHQQGPDTELFPLKDAPYTVRVRGYKRAAGSLDEPGPVVVDSDDELDPQDKERMRTMKERRKMSEIDREEIPPSLEKELEWMEEAKKRRKSRDPDEFSLASKRSSVASISTEGMPGPVFKEKLHDMAFGVGDTVILRAVVVVPPTPTVVWYKNEELLNEGNRLKISLEEDGEATLTIRNAKPYDAGVYKCVGRNKFGRVSNRMRLQLGDTPGRPGRPVAGQVSGTEAVVIWEAPRVDGNSDILYYKVDYKAQGQERWTPGTYTRQEAALVSGLQPDTGYLFRVSATNRIGTGHYSWASVLVQTKPEGSLQITSDEFFDLSLLRGDQTSDQPRMPTEYDDIIPDEELGQEVKEASLQTVEPDSIYNIGETLYKGKFYTEKAITLPSEDDKPFVLRTVASGPGLLEFETLRQLRHERVVRALTAFSLADEVHLVLEAQESGHVAHFLSLKRKYSENLVTSIIRQVLYGLEFLQRHNIVHLNLQPASVVVSKREGCEIKLTDFSMSRTLAVPEGEQVPRKGYPNFIAPEVVVKDRVGFPADVWGAGALAFLLLSGVAPFRGEKEEDTLVNVALNRYDAADLYENVTTEALKFLYKVMKRLPRNRLSVRDCLEHKWLLLGDKTVKDREAAIFLTNTLGDFVHQYDADRKRDDFRQDFDQSELPIQMAKLLPIDVTALQTTTDRTRSAVSKKVGFTDVGRSRTAGGAELTLEAKLQAKADRLAAEEKALKDTGKGAELSRDEQAGKSTDGKDVTEKSPEGKVEAGKGSKPIAEESESGKMAISEKSTAPEIKSVEVSTTLGAQRVASEVVEKALAEALQKAGTGSDSTTTVQEGKKEVKKVTKKEEKKEEKKEMKKEDAKETKMETKKEDAKETKRETKKGEDETGKKEKTSS</sequence>
<evidence type="ECO:0000256" key="4">
    <source>
        <dbReference type="PROSITE-ProRule" id="PRU10141"/>
    </source>
</evidence>
<dbReference type="Gene3D" id="2.60.40.10">
    <property type="entry name" value="Immunoglobulins"/>
    <property type="match status" value="24"/>
</dbReference>
<accession>A0ABM1VR83</accession>
<dbReference type="InterPro" id="IPR007110">
    <property type="entry name" value="Ig-like_dom"/>
</dbReference>
<dbReference type="SMART" id="SM00220">
    <property type="entry name" value="S_TKc"/>
    <property type="match status" value="2"/>
</dbReference>
<dbReference type="PROSITE" id="PS50011">
    <property type="entry name" value="PROTEIN_KINASE_DOM"/>
    <property type="match status" value="2"/>
</dbReference>
<comment type="similarity">
    <text evidence="1">Belongs to the protein kinase superfamily. CAMK Ser/Thr protein kinase family.</text>
</comment>
<dbReference type="PROSITE" id="PS50835">
    <property type="entry name" value="IG_LIKE"/>
    <property type="match status" value="7"/>
</dbReference>
<dbReference type="SMART" id="SM00408">
    <property type="entry name" value="IGc2"/>
    <property type="match status" value="7"/>
</dbReference>
<dbReference type="SMART" id="SM00409">
    <property type="entry name" value="IG"/>
    <property type="match status" value="7"/>
</dbReference>
<dbReference type="Gene3D" id="1.10.510.10">
    <property type="entry name" value="Transferase(Phosphotransferase) domain 1"/>
    <property type="match status" value="2"/>
</dbReference>
<feature type="compositionally biased region" description="Basic and acidic residues" evidence="5">
    <location>
        <begin position="3515"/>
        <end position="3555"/>
    </location>
</feature>
<feature type="region of interest" description="Disordered" evidence="5">
    <location>
        <begin position="2176"/>
        <end position="2247"/>
    </location>
</feature>
<dbReference type="SMART" id="SM00060">
    <property type="entry name" value="FN3"/>
    <property type="match status" value="17"/>
</dbReference>
<feature type="region of interest" description="Disordered" evidence="5">
    <location>
        <begin position="2044"/>
        <end position="2093"/>
    </location>
</feature>
<keyword evidence="9" id="KW-1185">Reference proteome</keyword>
<keyword evidence="4" id="KW-0547">Nucleotide-binding</keyword>
<dbReference type="GeneID" id="101850947"/>
<dbReference type="CDD" id="cd00063">
    <property type="entry name" value="FN3"/>
    <property type="match status" value="17"/>
</dbReference>
<dbReference type="InterPro" id="IPR013098">
    <property type="entry name" value="Ig_I-set"/>
</dbReference>
<feature type="compositionally biased region" description="Basic and acidic residues" evidence="5">
    <location>
        <begin position="2842"/>
        <end position="2861"/>
    </location>
</feature>
<feature type="region of interest" description="Disordered" evidence="5">
    <location>
        <begin position="2827"/>
        <end position="2861"/>
    </location>
</feature>
<feature type="binding site" evidence="4">
    <location>
        <position position="2481"/>
    </location>
    <ligand>
        <name>ATP</name>
        <dbReference type="ChEBI" id="CHEBI:30616"/>
    </ligand>
</feature>
<dbReference type="InterPro" id="IPR017441">
    <property type="entry name" value="Protein_kinase_ATP_BS"/>
</dbReference>
<dbReference type="Pfam" id="PF00041">
    <property type="entry name" value="fn3"/>
    <property type="match status" value="11"/>
</dbReference>
<dbReference type="SUPFAM" id="SSF48726">
    <property type="entry name" value="Immunoglobulin"/>
    <property type="match status" value="7"/>
</dbReference>
<feature type="domain" description="Protein kinase" evidence="6">
    <location>
        <begin position="3077"/>
        <end position="3407"/>
    </location>
</feature>
<dbReference type="PROSITE" id="PS00107">
    <property type="entry name" value="PROTEIN_KINASE_ATP"/>
    <property type="match status" value="1"/>
</dbReference>
<evidence type="ECO:0000259" key="8">
    <source>
        <dbReference type="PROSITE" id="PS50853"/>
    </source>
</evidence>
<dbReference type="InterPro" id="IPR003961">
    <property type="entry name" value="FN3_dom"/>
</dbReference>
<feature type="compositionally biased region" description="Polar residues" evidence="5">
    <location>
        <begin position="2895"/>
        <end position="2905"/>
    </location>
</feature>
<feature type="domain" description="Fibronectin type-III" evidence="8">
    <location>
        <begin position="1280"/>
        <end position="1378"/>
    </location>
</feature>
<keyword evidence="4" id="KW-0067">ATP-binding</keyword>
<evidence type="ECO:0000313" key="9">
    <source>
        <dbReference type="Proteomes" id="UP000694888"/>
    </source>
</evidence>
<protein>
    <submittedName>
        <fullName evidence="10">Obscurin</fullName>
    </submittedName>
</protein>
<proteinExistence type="inferred from homology"/>
<dbReference type="PROSITE" id="PS50853">
    <property type="entry name" value="FN3"/>
    <property type="match status" value="17"/>
</dbReference>
<feature type="domain" description="Fibronectin type-III" evidence="8">
    <location>
        <begin position="572"/>
        <end position="670"/>
    </location>
</feature>
<dbReference type="InterPro" id="IPR050964">
    <property type="entry name" value="Striated_Muscle_Regulatory"/>
</dbReference>
<feature type="domain" description="Fibronectin type-III" evidence="8">
    <location>
        <begin position="1486"/>
        <end position="1582"/>
    </location>
</feature>
<feature type="domain" description="Fibronectin type-III" evidence="8">
    <location>
        <begin position="455"/>
        <end position="551"/>
    </location>
</feature>
<dbReference type="PANTHER" id="PTHR13817">
    <property type="entry name" value="TITIN"/>
    <property type="match status" value="1"/>
</dbReference>
<name>A0ABM1VR83_APLCA</name>
<feature type="domain" description="Fibronectin type-III" evidence="8">
    <location>
        <begin position="1079"/>
        <end position="1176"/>
    </location>
</feature>
<feature type="domain" description="Fibronectin type-III" evidence="8">
    <location>
        <begin position="1379"/>
        <end position="1468"/>
    </location>
</feature>
<evidence type="ECO:0000256" key="3">
    <source>
        <dbReference type="ARBA" id="ARBA00023319"/>
    </source>
</evidence>
<feature type="domain" description="Ig-like" evidence="7">
    <location>
        <begin position="2244"/>
        <end position="2340"/>
    </location>
</feature>
<keyword evidence="3" id="KW-0393">Immunoglobulin domain</keyword>
<evidence type="ECO:0000259" key="7">
    <source>
        <dbReference type="PROSITE" id="PS50835"/>
    </source>
</evidence>
<gene>
    <name evidence="10" type="primary">LOC101850947</name>
</gene>
<feature type="domain" description="Ig-like" evidence="7">
    <location>
        <begin position="2911"/>
        <end position="3000"/>
    </location>
</feature>
<organism evidence="9 10">
    <name type="scientific">Aplysia californica</name>
    <name type="common">California sea hare</name>
    <dbReference type="NCBI Taxonomy" id="6500"/>
    <lineage>
        <taxon>Eukaryota</taxon>
        <taxon>Metazoa</taxon>
        <taxon>Spiralia</taxon>
        <taxon>Lophotrochozoa</taxon>
        <taxon>Mollusca</taxon>
        <taxon>Gastropoda</taxon>
        <taxon>Heterobranchia</taxon>
        <taxon>Euthyneura</taxon>
        <taxon>Tectipleura</taxon>
        <taxon>Aplysiida</taxon>
        <taxon>Aplysioidea</taxon>
        <taxon>Aplysiidae</taxon>
        <taxon>Aplysia</taxon>
    </lineage>
</organism>
<dbReference type="InterPro" id="IPR000719">
    <property type="entry name" value="Prot_kinase_dom"/>
</dbReference>
<dbReference type="PANTHER" id="PTHR13817:SF171">
    <property type="entry name" value="STRETCHIN-MLCK, ISOFORM U"/>
    <property type="match status" value="1"/>
</dbReference>
<dbReference type="InterPro" id="IPR036116">
    <property type="entry name" value="FN3_sf"/>
</dbReference>
<evidence type="ECO:0000256" key="2">
    <source>
        <dbReference type="ARBA" id="ARBA00022737"/>
    </source>
</evidence>
<feature type="compositionally biased region" description="Basic and acidic residues" evidence="5">
    <location>
        <begin position="2176"/>
        <end position="2208"/>
    </location>
</feature>
<dbReference type="InterPro" id="IPR003598">
    <property type="entry name" value="Ig_sub2"/>
</dbReference>
<evidence type="ECO:0000313" key="10">
    <source>
        <dbReference type="RefSeq" id="XP_035824925.1"/>
    </source>
</evidence>
<feature type="domain" description="Fibronectin type-III" evidence="8">
    <location>
        <begin position="1947"/>
        <end position="2045"/>
    </location>
</feature>
<reference evidence="10" key="1">
    <citation type="submission" date="2025-08" db="UniProtKB">
        <authorList>
            <consortium name="RefSeq"/>
        </authorList>
    </citation>
    <scope>IDENTIFICATION</scope>
</reference>
<feature type="domain" description="Fibronectin type-III" evidence="8">
    <location>
        <begin position="776"/>
        <end position="876"/>
    </location>
</feature>
<feature type="domain" description="Ig-like" evidence="7">
    <location>
        <begin position="2342"/>
        <end position="2431"/>
    </location>
</feature>
<dbReference type="Gene3D" id="3.30.200.20">
    <property type="entry name" value="Phosphorylase Kinase, domain 1"/>
    <property type="match status" value="1"/>
</dbReference>
<dbReference type="InterPro" id="IPR013783">
    <property type="entry name" value="Ig-like_fold"/>
</dbReference>
<feature type="domain" description="Ig-like" evidence="7">
    <location>
        <begin position="1"/>
        <end position="84"/>
    </location>
</feature>
<feature type="region of interest" description="Disordered" evidence="5">
    <location>
        <begin position="3607"/>
        <end position="3682"/>
    </location>
</feature>
<dbReference type="RefSeq" id="XP_035824925.1">
    <property type="nucleotide sequence ID" value="XM_035969032.1"/>
</dbReference>
<feature type="compositionally biased region" description="Basic and acidic residues" evidence="5">
    <location>
        <begin position="2219"/>
        <end position="2229"/>
    </location>
</feature>